<protein>
    <submittedName>
        <fullName evidence="1">Uncharacterized protein</fullName>
    </submittedName>
</protein>
<sequence>MKVKIGPYLNWWGPYQIMDLIFFWHEKYPEEGLESRWDYKLHDRLAKWLADTWFADVCQWIHNKRKRTEKIHIDHYDVWNMAETLASIALPMLKELKRQKHGYSCSLPAYEYHADWQSGQWCFDFYRESNELVDDATSKQWDEYMDKMIFAFQCICDENDEDKFWTGEWDKTKEFLEDGWQGTREFDLKGYQEHQKKIQEGLDLFGKYYRNLWD</sequence>
<proteinExistence type="predicted"/>
<dbReference type="EMBL" id="LR796270">
    <property type="protein sequence ID" value="CAB4133161.1"/>
    <property type="molecule type" value="Genomic_DNA"/>
</dbReference>
<reference evidence="1" key="1">
    <citation type="submission" date="2020-04" db="EMBL/GenBank/DDBJ databases">
        <authorList>
            <person name="Chiriac C."/>
            <person name="Salcher M."/>
            <person name="Ghai R."/>
            <person name="Kavagutti S V."/>
        </authorList>
    </citation>
    <scope>NUCLEOTIDE SEQUENCE</scope>
</reference>
<name>A0A6J5LG43_9CAUD</name>
<evidence type="ECO:0000313" key="1">
    <source>
        <dbReference type="EMBL" id="CAB4133161.1"/>
    </source>
</evidence>
<accession>A0A6J5LG43</accession>
<organism evidence="1">
    <name type="scientific">uncultured Caudovirales phage</name>
    <dbReference type="NCBI Taxonomy" id="2100421"/>
    <lineage>
        <taxon>Viruses</taxon>
        <taxon>Duplodnaviria</taxon>
        <taxon>Heunggongvirae</taxon>
        <taxon>Uroviricota</taxon>
        <taxon>Caudoviricetes</taxon>
        <taxon>Peduoviridae</taxon>
        <taxon>Maltschvirus</taxon>
        <taxon>Maltschvirus maltsch</taxon>
    </lineage>
</organism>
<gene>
    <name evidence="1" type="ORF">UFOVP250_51</name>
</gene>